<gene>
    <name evidence="5" type="ORF">C0V82_05340</name>
</gene>
<dbReference type="EMBL" id="CP025611">
    <property type="protein sequence ID" value="AUN31697.1"/>
    <property type="molecule type" value="Genomic_DNA"/>
</dbReference>
<dbReference type="OrthoDB" id="9789529at2"/>
<keyword evidence="6" id="KW-1185">Reference proteome</keyword>
<evidence type="ECO:0000313" key="5">
    <source>
        <dbReference type="EMBL" id="AUN31697.1"/>
    </source>
</evidence>
<dbReference type="PROSITE" id="PS50931">
    <property type="entry name" value="HTH_LYSR"/>
    <property type="match status" value="1"/>
</dbReference>
<organism evidence="5 6">
    <name type="scientific">Niveispirillum cyanobacteriorum</name>
    <dbReference type="NCBI Taxonomy" id="1612173"/>
    <lineage>
        <taxon>Bacteria</taxon>
        <taxon>Pseudomonadati</taxon>
        <taxon>Pseudomonadota</taxon>
        <taxon>Alphaproteobacteria</taxon>
        <taxon>Rhodospirillales</taxon>
        <taxon>Azospirillaceae</taxon>
        <taxon>Niveispirillum</taxon>
    </lineage>
</organism>
<keyword evidence="3" id="KW-0238">DNA-binding</keyword>
<dbReference type="SUPFAM" id="SSF46785">
    <property type="entry name" value="Winged helix' DNA-binding domain"/>
    <property type="match status" value="1"/>
</dbReference>
<evidence type="ECO:0000256" key="2">
    <source>
        <dbReference type="ARBA" id="ARBA00023015"/>
    </source>
</evidence>
<dbReference type="FunFam" id="1.10.10.10:FF:000001">
    <property type="entry name" value="LysR family transcriptional regulator"/>
    <property type="match status" value="1"/>
</dbReference>
<evidence type="ECO:0000256" key="4">
    <source>
        <dbReference type="ARBA" id="ARBA00023163"/>
    </source>
</evidence>
<protein>
    <submittedName>
        <fullName evidence="5">LuxR family transcriptional regulator</fullName>
    </submittedName>
</protein>
<dbReference type="PANTHER" id="PTHR30579:SF7">
    <property type="entry name" value="HTH-TYPE TRANSCRIPTIONAL REGULATOR LRHA-RELATED"/>
    <property type="match status" value="1"/>
</dbReference>
<comment type="similarity">
    <text evidence="1">Belongs to the LysR transcriptional regulatory family.</text>
</comment>
<evidence type="ECO:0000256" key="3">
    <source>
        <dbReference type="ARBA" id="ARBA00023125"/>
    </source>
</evidence>
<dbReference type="Gene3D" id="3.40.190.10">
    <property type="entry name" value="Periplasmic binding protein-like II"/>
    <property type="match status" value="2"/>
</dbReference>
<proteinExistence type="inferred from homology"/>
<dbReference type="RefSeq" id="WP_102113264.1">
    <property type="nucleotide sequence ID" value="NZ_BMGN01000003.1"/>
</dbReference>
<dbReference type="Proteomes" id="UP000234752">
    <property type="component" value="Chromosome eg_1"/>
</dbReference>
<dbReference type="PANTHER" id="PTHR30579">
    <property type="entry name" value="TRANSCRIPTIONAL REGULATOR"/>
    <property type="match status" value="1"/>
</dbReference>
<dbReference type="InterPro" id="IPR000847">
    <property type="entry name" value="LysR_HTH_N"/>
</dbReference>
<dbReference type="InterPro" id="IPR036388">
    <property type="entry name" value="WH-like_DNA-bd_sf"/>
</dbReference>
<accession>A0A2K9NF30</accession>
<evidence type="ECO:0000256" key="1">
    <source>
        <dbReference type="ARBA" id="ARBA00009437"/>
    </source>
</evidence>
<evidence type="ECO:0000313" key="6">
    <source>
        <dbReference type="Proteomes" id="UP000234752"/>
    </source>
</evidence>
<dbReference type="SUPFAM" id="SSF53850">
    <property type="entry name" value="Periplasmic binding protein-like II"/>
    <property type="match status" value="1"/>
</dbReference>
<keyword evidence="2" id="KW-0805">Transcription regulation</keyword>
<dbReference type="PRINTS" id="PR00039">
    <property type="entry name" value="HTHLYSR"/>
</dbReference>
<dbReference type="Pfam" id="PF03466">
    <property type="entry name" value="LysR_substrate"/>
    <property type="match status" value="1"/>
</dbReference>
<sequence>MFDPRLLRAFVTIADTGSFTVAADRLHMTQSTISQQLGRLEQSVGQGLIDRTARPVRPTPAGERLLGPARRILSLQRDAAAMLSDPVGTSVLRIGLPEDIATVPMMSVFARFAAGHREMRLDVTTGLSRDIARRYQGGDFDIAIVKEPASQADHRASFPEPMAWFQAADAGDDWPDPIPLVAFPPGALYRDAMFERIEGMGRRWYIAFTGSSLDSVAVAVATGMGLSLLPVAAMAGRSVRPYQGLGAASAMAISLYAWEGCGPIADLTAVMATVLAERTATPPPLDQAAT</sequence>
<dbReference type="InterPro" id="IPR036390">
    <property type="entry name" value="WH_DNA-bd_sf"/>
</dbReference>
<dbReference type="GO" id="GO:0003700">
    <property type="term" value="F:DNA-binding transcription factor activity"/>
    <property type="evidence" value="ECO:0007669"/>
    <property type="project" value="InterPro"/>
</dbReference>
<dbReference type="Gene3D" id="1.10.10.10">
    <property type="entry name" value="Winged helix-like DNA-binding domain superfamily/Winged helix DNA-binding domain"/>
    <property type="match status" value="1"/>
</dbReference>
<dbReference type="InterPro" id="IPR005119">
    <property type="entry name" value="LysR_subst-bd"/>
</dbReference>
<dbReference type="AlphaFoldDB" id="A0A2K9NF30"/>
<dbReference type="Pfam" id="PF00126">
    <property type="entry name" value="HTH_1"/>
    <property type="match status" value="1"/>
</dbReference>
<dbReference type="KEGG" id="ncb:C0V82_05340"/>
<dbReference type="GO" id="GO:0003677">
    <property type="term" value="F:DNA binding"/>
    <property type="evidence" value="ECO:0007669"/>
    <property type="project" value="UniProtKB-KW"/>
</dbReference>
<name>A0A2K9NF30_9PROT</name>
<reference evidence="5 6" key="1">
    <citation type="submission" date="2017-12" db="EMBL/GenBank/DDBJ databases">
        <title>Genomes of bacteria within cyanobacterial aggregates.</title>
        <authorList>
            <person name="Cai H."/>
        </authorList>
    </citation>
    <scope>NUCLEOTIDE SEQUENCE [LARGE SCALE GENOMIC DNA]</scope>
    <source>
        <strain evidence="5 6">TH16</strain>
    </source>
</reference>
<dbReference type="InterPro" id="IPR050176">
    <property type="entry name" value="LTTR"/>
</dbReference>
<keyword evidence="4" id="KW-0804">Transcription</keyword>